<reference evidence="1" key="1">
    <citation type="submission" date="2018-02" db="EMBL/GenBank/DDBJ databases">
        <title>Rhizophora mucronata_Transcriptome.</title>
        <authorList>
            <person name="Meera S.P."/>
            <person name="Sreeshan A."/>
            <person name="Augustine A."/>
        </authorList>
    </citation>
    <scope>NUCLEOTIDE SEQUENCE</scope>
    <source>
        <tissue evidence="1">Leaf</tissue>
    </source>
</reference>
<proteinExistence type="predicted"/>
<dbReference type="EMBL" id="GGEC01064940">
    <property type="protein sequence ID" value="MBX45424.1"/>
    <property type="molecule type" value="Transcribed_RNA"/>
</dbReference>
<accession>A0A2P2NSL2</accession>
<evidence type="ECO:0000313" key="1">
    <source>
        <dbReference type="EMBL" id="MBX45424.1"/>
    </source>
</evidence>
<name>A0A2P2NSL2_RHIMU</name>
<protein>
    <submittedName>
        <fullName evidence="1">Uncharacterized protein</fullName>
    </submittedName>
</protein>
<sequence>MHRNGKLEDCEAKLINAALGKQKKT</sequence>
<dbReference type="AlphaFoldDB" id="A0A2P2NSL2"/>
<organism evidence="1">
    <name type="scientific">Rhizophora mucronata</name>
    <name type="common">Asiatic mangrove</name>
    <dbReference type="NCBI Taxonomy" id="61149"/>
    <lineage>
        <taxon>Eukaryota</taxon>
        <taxon>Viridiplantae</taxon>
        <taxon>Streptophyta</taxon>
        <taxon>Embryophyta</taxon>
        <taxon>Tracheophyta</taxon>
        <taxon>Spermatophyta</taxon>
        <taxon>Magnoliopsida</taxon>
        <taxon>eudicotyledons</taxon>
        <taxon>Gunneridae</taxon>
        <taxon>Pentapetalae</taxon>
        <taxon>rosids</taxon>
        <taxon>fabids</taxon>
        <taxon>Malpighiales</taxon>
        <taxon>Rhizophoraceae</taxon>
        <taxon>Rhizophora</taxon>
    </lineage>
</organism>